<keyword evidence="2" id="KW-1133">Transmembrane helix</keyword>
<organism evidence="4 5">
    <name type="scientific">Amorphotheca resinae ATCC 22711</name>
    <dbReference type="NCBI Taxonomy" id="857342"/>
    <lineage>
        <taxon>Eukaryota</taxon>
        <taxon>Fungi</taxon>
        <taxon>Dikarya</taxon>
        <taxon>Ascomycota</taxon>
        <taxon>Pezizomycotina</taxon>
        <taxon>Leotiomycetes</taxon>
        <taxon>Helotiales</taxon>
        <taxon>Amorphothecaceae</taxon>
        <taxon>Amorphotheca</taxon>
    </lineage>
</organism>
<dbReference type="SUPFAM" id="SSF51735">
    <property type="entry name" value="NAD(P)-binding Rossmann-fold domains"/>
    <property type="match status" value="1"/>
</dbReference>
<feature type="transmembrane region" description="Helical" evidence="2">
    <location>
        <begin position="277"/>
        <end position="299"/>
    </location>
</feature>
<accession>A0A2T3BFU7</accession>
<dbReference type="RefSeq" id="XP_024725770.1">
    <property type="nucleotide sequence ID" value="XM_024861528.1"/>
</dbReference>
<keyword evidence="2" id="KW-0472">Membrane</keyword>
<dbReference type="InterPro" id="IPR005097">
    <property type="entry name" value="Sacchrp_dh_NADP-bd"/>
</dbReference>
<evidence type="ECO:0000256" key="1">
    <source>
        <dbReference type="ARBA" id="ARBA00038048"/>
    </source>
</evidence>
<dbReference type="InterPro" id="IPR051276">
    <property type="entry name" value="Saccharopine_DH-like_oxidrdct"/>
</dbReference>
<evidence type="ECO:0000259" key="3">
    <source>
        <dbReference type="Pfam" id="PF03435"/>
    </source>
</evidence>
<comment type="similarity">
    <text evidence="1">Belongs to the saccharopine dehydrogenase family.</text>
</comment>
<sequence length="406" mass="43951">MSARQYDVVVLGATGYTGKFTAEHIATSLPTDLRWALAGRSRQKLERVAAECKSLNPDRIQPAIEVCSLSDEDLTALAKKTTVLIATIGPYALYGEPAFKACAENGTHYLDITGEVAFVADMIKKYEKVAKASGSIMIPQIAVDSAPADLVTWSLVDMIRERFSAPTAEVVVSLHDISAMPSGGTLASVFTIMDVYSLKEIAAANLPYAISPIPGPKTSSGTSLVTKLFGIRSVPDLGILSTSLGGIVDTPIVQRSWGILGYGPNFHFAEYMKVRNYLIGIAVHWGLLIGSLLLAIPLVRTIARKYVYQPGEGPTKDQVKNDRLEYRGIARPDVQTPNPGRAFCRAFFDGSLYAFSGISVAAAAMTVLRDDHKLSGGIYTPACLGQKFIDRLETAGFKLERKFYED</sequence>
<protein>
    <recommendedName>
        <fullName evidence="3">Saccharopine dehydrogenase NADP binding domain-containing protein</fullName>
    </recommendedName>
</protein>
<gene>
    <name evidence="4" type="ORF">M430DRAFT_113805</name>
</gene>
<dbReference type="GO" id="GO:0005739">
    <property type="term" value="C:mitochondrion"/>
    <property type="evidence" value="ECO:0007669"/>
    <property type="project" value="TreeGrafter"/>
</dbReference>
<dbReference type="OrthoDB" id="10268090at2759"/>
<proteinExistence type="inferred from homology"/>
<dbReference type="GO" id="GO:0009247">
    <property type="term" value="P:glycolipid biosynthetic process"/>
    <property type="evidence" value="ECO:0007669"/>
    <property type="project" value="TreeGrafter"/>
</dbReference>
<evidence type="ECO:0000313" key="4">
    <source>
        <dbReference type="EMBL" id="PSS28245.1"/>
    </source>
</evidence>
<feature type="domain" description="Saccharopine dehydrogenase NADP binding" evidence="3">
    <location>
        <begin position="8"/>
        <end position="137"/>
    </location>
</feature>
<reference evidence="4 5" key="1">
    <citation type="journal article" date="2018" name="New Phytol.">
        <title>Comparative genomics and transcriptomics depict ericoid mycorrhizal fungi as versatile saprotrophs and plant mutualists.</title>
        <authorList>
            <person name="Martino E."/>
            <person name="Morin E."/>
            <person name="Grelet G.A."/>
            <person name="Kuo A."/>
            <person name="Kohler A."/>
            <person name="Daghino S."/>
            <person name="Barry K.W."/>
            <person name="Cichocki N."/>
            <person name="Clum A."/>
            <person name="Dockter R.B."/>
            <person name="Hainaut M."/>
            <person name="Kuo R.C."/>
            <person name="LaButti K."/>
            <person name="Lindahl B.D."/>
            <person name="Lindquist E.A."/>
            <person name="Lipzen A."/>
            <person name="Khouja H.R."/>
            <person name="Magnuson J."/>
            <person name="Murat C."/>
            <person name="Ohm R.A."/>
            <person name="Singer S.W."/>
            <person name="Spatafora J.W."/>
            <person name="Wang M."/>
            <person name="Veneault-Fourrey C."/>
            <person name="Henrissat B."/>
            <person name="Grigoriev I.V."/>
            <person name="Martin F.M."/>
            <person name="Perotto S."/>
        </authorList>
    </citation>
    <scope>NUCLEOTIDE SEQUENCE [LARGE SCALE GENOMIC DNA]</scope>
    <source>
        <strain evidence="4 5">ATCC 22711</strain>
    </source>
</reference>
<name>A0A2T3BFU7_AMORE</name>
<dbReference type="GeneID" id="36569609"/>
<keyword evidence="2" id="KW-0812">Transmembrane</keyword>
<dbReference type="GO" id="GO:0005811">
    <property type="term" value="C:lipid droplet"/>
    <property type="evidence" value="ECO:0007669"/>
    <property type="project" value="TreeGrafter"/>
</dbReference>
<dbReference type="Gene3D" id="3.40.50.720">
    <property type="entry name" value="NAD(P)-binding Rossmann-like Domain"/>
    <property type="match status" value="1"/>
</dbReference>
<dbReference type="FunFam" id="3.40.50.720:FF:000592">
    <property type="entry name" value="Similar to saccharopine dehydrogenase"/>
    <property type="match status" value="1"/>
</dbReference>
<evidence type="ECO:0000256" key="2">
    <source>
        <dbReference type="SAM" id="Phobius"/>
    </source>
</evidence>
<dbReference type="AlphaFoldDB" id="A0A2T3BFU7"/>
<dbReference type="PANTHER" id="PTHR12286">
    <property type="entry name" value="SACCHAROPINE DEHYDROGENASE-LIKE OXIDOREDUCTASE"/>
    <property type="match status" value="1"/>
</dbReference>
<evidence type="ECO:0000313" key="5">
    <source>
        <dbReference type="Proteomes" id="UP000241818"/>
    </source>
</evidence>
<dbReference type="InParanoid" id="A0A2T3BFU7"/>
<dbReference type="InterPro" id="IPR036291">
    <property type="entry name" value="NAD(P)-bd_dom_sf"/>
</dbReference>
<dbReference type="EMBL" id="KZ679006">
    <property type="protein sequence ID" value="PSS28245.1"/>
    <property type="molecule type" value="Genomic_DNA"/>
</dbReference>
<dbReference type="PANTHER" id="PTHR12286:SF5">
    <property type="entry name" value="SACCHAROPINE DEHYDROGENASE-LIKE OXIDOREDUCTASE"/>
    <property type="match status" value="1"/>
</dbReference>
<keyword evidence="5" id="KW-1185">Reference proteome</keyword>
<dbReference type="Proteomes" id="UP000241818">
    <property type="component" value="Unassembled WGS sequence"/>
</dbReference>
<dbReference type="Pfam" id="PF03435">
    <property type="entry name" value="Sacchrp_dh_NADP"/>
    <property type="match status" value="1"/>
</dbReference>
<dbReference type="GO" id="GO:0005886">
    <property type="term" value="C:plasma membrane"/>
    <property type="evidence" value="ECO:0007669"/>
    <property type="project" value="TreeGrafter"/>
</dbReference>